<keyword evidence="3" id="KW-1185">Reference proteome</keyword>
<evidence type="ECO:0000256" key="1">
    <source>
        <dbReference type="SAM" id="Phobius"/>
    </source>
</evidence>
<feature type="transmembrane region" description="Helical" evidence="1">
    <location>
        <begin position="76"/>
        <end position="96"/>
    </location>
</feature>
<accession>A0A7W9UX41</accession>
<comment type="caution">
    <text evidence="2">The sequence shown here is derived from an EMBL/GenBank/DDBJ whole genome shotgun (WGS) entry which is preliminary data.</text>
</comment>
<dbReference type="EMBL" id="JACHJL010000003">
    <property type="protein sequence ID" value="MBB5934488.1"/>
    <property type="molecule type" value="Genomic_DNA"/>
</dbReference>
<dbReference type="RefSeq" id="WP_184570025.1">
    <property type="nucleotide sequence ID" value="NZ_JACHJL010000003.1"/>
</dbReference>
<reference evidence="2 3" key="1">
    <citation type="submission" date="2020-08" db="EMBL/GenBank/DDBJ databases">
        <title>Genomic Encyclopedia of Type Strains, Phase III (KMG-III): the genomes of soil and plant-associated and newly described type strains.</title>
        <authorList>
            <person name="Whitman W."/>
        </authorList>
    </citation>
    <scope>NUCLEOTIDE SEQUENCE [LARGE SCALE GENOMIC DNA]</scope>
    <source>
        <strain evidence="2 3">CECT 8305</strain>
    </source>
</reference>
<gene>
    <name evidence="2" type="ORF">FHS42_001535</name>
</gene>
<dbReference type="Proteomes" id="UP000588098">
    <property type="component" value="Unassembled WGS sequence"/>
</dbReference>
<protein>
    <submittedName>
        <fullName evidence="2">Uncharacterized protein</fullName>
    </submittedName>
</protein>
<name>A0A7W9UX41_9ACTN</name>
<sequence>MSAELIVSLVIAVLTIFGGLWQARKRELRSRERAKHDAELLAALPDSSTMKDELTRHIDETIRKMIAEDSRNHDPFSVALAIVMLLIAGGLIAAAAVNGGAWWWLTAPAGLIAIVALPGLVMESTPRISTQD</sequence>
<feature type="transmembrane region" description="Helical" evidence="1">
    <location>
        <begin position="6"/>
        <end position="23"/>
    </location>
</feature>
<keyword evidence="1" id="KW-0472">Membrane</keyword>
<keyword evidence="1" id="KW-1133">Transmembrane helix</keyword>
<evidence type="ECO:0000313" key="3">
    <source>
        <dbReference type="Proteomes" id="UP000588098"/>
    </source>
</evidence>
<dbReference type="AlphaFoldDB" id="A0A7W9UX41"/>
<evidence type="ECO:0000313" key="2">
    <source>
        <dbReference type="EMBL" id="MBB5934488.1"/>
    </source>
</evidence>
<proteinExistence type="predicted"/>
<organism evidence="2 3">
    <name type="scientific">Streptomyces zagrosensis</name>
    <dbReference type="NCBI Taxonomy" id="1042984"/>
    <lineage>
        <taxon>Bacteria</taxon>
        <taxon>Bacillati</taxon>
        <taxon>Actinomycetota</taxon>
        <taxon>Actinomycetes</taxon>
        <taxon>Kitasatosporales</taxon>
        <taxon>Streptomycetaceae</taxon>
        <taxon>Streptomyces</taxon>
    </lineage>
</organism>
<keyword evidence="1" id="KW-0812">Transmembrane</keyword>
<feature type="transmembrane region" description="Helical" evidence="1">
    <location>
        <begin position="102"/>
        <end position="121"/>
    </location>
</feature>